<evidence type="ECO:0000256" key="1">
    <source>
        <dbReference type="ARBA" id="ARBA00006700"/>
    </source>
</evidence>
<accession>A0A7L9RSF3</accession>
<reference evidence="5 6" key="1">
    <citation type="submission" date="2020-06" db="EMBL/GenBank/DDBJ databases">
        <title>The endosymbiont of the kinetoplastid Bodo saltans is a Paracaedibacter-like alpha-proteobacterium possessing a putative toxin-antitoxin system.</title>
        <authorList>
            <person name="Midha S."/>
            <person name="Rigden D.J."/>
            <person name="Siozios S."/>
            <person name="Hurst G.D.D."/>
            <person name="Jackson A.P."/>
        </authorList>
    </citation>
    <scope>NUCLEOTIDE SEQUENCE [LARGE SCALE GENOMIC DNA]</scope>
    <source>
        <strain evidence="5">Lake Konstanz</strain>
    </source>
</reference>
<dbReference type="EMBL" id="CP054719">
    <property type="protein sequence ID" value="QOL19328.1"/>
    <property type="molecule type" value="Genomic_DNA"/>
</dbReference>
<sequence length="76" mass="8619">MMNHGSRKVHVISKERQYSVIRAPHITEKATACAEKNCVVFKVAVDASKHELKQAIENIFGVKVKKNTTQRSLKEK</sequence>
<evidence type="ECO:0000313" key="6">
    <source>
        <dbReference type="Proteomes" id="UP000594001"/>
    </source>
</evidence>
<keyword evidence="3" id="KW-0687">Ribonucleoprotein</keyword>
<dbReference type="InterPro" id="IPR012678">
    <property type="entry name" value="Ribosomal_uL23/eL15/eS24_sf"/>
</dbReference>
<dbReference type="SUPFAM" id="SSF54189">
    <property type="entry name" value="Ribosomal proteins S24e, L23 and L15e"/>
    <property type="match status" value="1"/>
</dbReference>
<dbReference type="Gene3D" id="3.30.70.330">
    <property type="match status" value="1"/>
</dbReference>
<evidence type="ECO:0000256" key="4">
    <source>
        <dbReference type="ARBA" id="ARBA00035481"/>
    </source>
</evidence>
<name>A0A7L9RSF3_9PROT</name>
<keyword evidence="2 5" id="KW-0689">Ribosomal protein</keyword>
<dbReference type="InterPro" id="IPR012677">
    <property type="entry name" value="Nucleotide-bd_a/b_plait_sf"/>
</dbReference>
<protein>
    <recommendedName>
        <fullName evidence="4">50S ribosomal protein L23</fullName>
    </recommendedName>
</protein>
<evidence type="ECO:0000256" key="2">
    <source>
        <dbReference type="ARBA" id="ARBA00022980"/>
    </source>
</evidence>
<dbReference type="GO" id="GO:0006412">
    <property type="term" value="P:translation"/>
    <property type="evidence" value="ECO:0007669"/>
    <property type="project" value="InterPro"/>
</dbReference>
<dbReference type="GO" id="GO:0003735">
    <property type="term" value="F:structural constituent of ribosome"/>
    <property type="evidence" value="ECO:0007669"/>
    <property type="project" value="InterPro"/>
</dbReference>
<dbReference type="PANTHER" id="PTHR11620">
    <property type="entry name" value="60S RIBOSOMAL PROTEIN L23A"/>
    <property type="match status" value="1"/>
</dbReference>
<evidence type="ECO:0000313" key="5">
    <source>
        <dbReference type="EMBL" id="QOL19328.1"/>
    </source>
</evidence>
<gene>
    <name evidence="5" type="primary">rplW</name>
    <name evidence="5" type="ORF">CPBP_00080</name>
</gene>
<dbReference type="Pfam" id="PF00276">
    <property type="entry name" value="Ribosomal_L23"/>
    <property type="match status" value="1"/>
</dbReference>
<organism evidence="5 6">
    <name type="scientific">Candidatus Bodocaedibacter vickermanii</name>
    <dbReference type="NCBI Taxonomy" id="2741701"/>
    <lineage>
        <taxon>Bacteria</taxon>
        <taxon>Pseudomonadati</taxon>
        <taxon>Pseudomonadota</taxon>
        <taxon>Alphaproteobacteria</taxon>
        <taxon>Holosporales</taxon>
        <taxon>Candidatus Paracaedibacteraceae</taxon>
        <taxon>Candidatus Bodocaedibacter</taxon>
    </lineage>
</organism>
<dbReference type="GO" id="GO:0005840">
    <property type="term" value="C:ribosome"/>
    <property type="evidence" value="ECO:0007669"/>
    <property type="project" value="UniProtKB-KW"/>
</dbReference>
<dbReference type="KEGG" id="pbal:CPBP_00080"/>
<dbReference type="InterPro" id="IPR013025">
    <property type="entry name" value="Ribosomal_uL23-like"/>
</dbReference>
<keyword evidence="6" id="KW-1185">Reference proteome</keyword>
<dbReference type="GO" id="GO:1990904">
    <property type="term" value="C:ribonucleoprotein complex"/>
    <property type="evidence" value="ECO:0007669"/>
    <property type="project" value="UniProtKB-KW"/>
</dbReference>
<dbReference type="Proteomes" id="UP000594001">
    <property type="component" value="Chromosome"/>
</dbReference>
<dbReference type="AlphaFoldDB" id="A0A7L9RSF3"/>
<comment type="similarity">
    <text evidence="1">Belongs to the universal ribosomal protein uL23 family.</text>
</comment>
<proteinExistence type="inferred from homology"/>
<evidence type="ECO:0000256" key="3">
    <source>
        <dbReference type="ARBA" id="ARBA00023274"/>
    </source>
</evidence>